<dbReference type="AlphaFoldDB" id="A0AAD2PXU6"/>
<dbReference type="EMBL" id="CAKOGP040002365">
    <property type="protein sequence ID" value="CAJ1968121.1"/>
    <property type="molecule type" value="Genomic_DNA"/>
</dbReference>
<protein>
    <recommendedName>
        <fullName evidence="1">PEP-utilising enzyme C-terminal domain-containing protein</fullName>
    </recommendedName>
</protein>
<organism evidence="2 3">
    <name type="scientific">Cylindrotheca closterium</name>
    <dbReference type="NCBI Taxonomy" id="2856"/>
    <lineage>
        <taxon>Eukaryota</taxon>
        <taxon>Sar</taxon>
        <taxon>Stramenopiles</taxon>
        <taxon>Ochrophyta</taxon>
        <taxon>Bacillariophyta</taxon>
        <taxon>Bacillariophyceae</taxon>
        <taxon>Bacillariophycidae</taxon>
        <taxon>Bacillariales</taxon>
        <taxon>Bacillariaceae</taxon>
        <taxon>Cylindrotheca</taxon>
    </lineage>
</organism>
<accession>A0AAD2PXU6</accession>
<dbReference type="Proteomes" id="UP001295423">
    <property type="component" value="Unassembled WGS sequence"/>
</dbReference>
<gene>
    <name evidence="2" type="ORF">CYCCA115_LOCUS23092</name>
</gene>
<dbReference type="Pfam" id="PF02896">
    <property type="entry name" value="PEP-utilizers_C"/>
    <property type="match status" value="1"/>
</dbReference>
<dbReference type="SUPFAM" id="SSF51621">
    <property type="entry name" value="Phosphoenolpyruvate/pyruvate domain"/>
    <property type="match status" value="1"/>
</dbReference>
<dbReference type="InterPro" id="IPR000121">
    <property type="entry name" value="PEP_util_C"/>
</dbReference>
<comment type="caution">
    <text evidence="2">The sequence shown here is derived from an EMBL/GenBank/DDBJ whole genome shotgun (WGS) entry which is preliminary data.</text>
</comment>
<keyword evidence="3" id="KW-1185">Reference proteome</keyword>
<dbReference type="InterPro" id="IPR015813">
    <property type="entry name" value="Pyrv/PenolPyrv_kinase-like_dom"/>
</dbReference>
<sequence length="161" mass="18280">MIKFSPCCDCLRLNCFAHRLRRRDELVQVLLLWNKQFDTNDKGISRDDVGAFIPLYLEQGVLLKEPWKTIDEDGFGWLVRLSSAEAEGRSSNLNLSVSVCGEHGEDPESIKFFDSVGLNYVSCSLFPFPVARLVKTQVTILRQKNNTDPQEKRASGFVPKI</sequence>
<evidence type="ECO:0000313" key="3">
    <source>
        <dbReference type="Proteomes" id="UP001295423"/>
    </source>
</evidence>
<dbReference type="PANTHER" id="PTHR22931">
    <property type="entry name" value="PHOSPHOENOLPYRUVATE DIKINASE-RELATED"/>
    <property type="match status" value="1"/>
</dbReference>
<dbReference type="InterPro" id="IPR010121">
    <property type="entry name" value="Pyruvate_phosphate_dikinase"/>
</dbReference>
<evidence type="ECO:0000313" key="2">
    <source>
        <dbReference type="EMBL" id="CAJ1968121.1"/>
    </source>
</evidence>
<feature type="domain" description="PEP-utilising enzyme C-terminal" evidence="1">
    <location>
        <begin position="94"/>
        <end position="136"/>
    </location>
</feature>
<evidence type="ECO:0000259" key="1">
    <source>
        <dbReference type="Pfam" id="PF02896"/>
    </source>
</evidence>
<reference evidence="2" key="1">
    <citation type="submission" date="2023-08" db="EMBL/GenBank/DDBJ databases">
        <authorList>
            <person name="Audoor S."/>
            <person name="Bilcke G."/>
        </authorList>
    </citation>
    <scope>NUCLEOTIDE SEQUENCE</scope>
</reference>
<dbReference type="GO" id="GO:0050242">
    <property type="term" value="F:pyruvate, phosphate dikinase activity"/>
    <property type="evidence" value="ECO:0007669"/>
    <property type="project" value="InterPro"/>
</dbReference>
<dbReference type="InterPro" id="IPR040442">
    <property type="entry name" value="Pyrv_kinase-like_dom_sf"/>
</dbReference>
<name>A0AAD2PXU6_9STRA</name>
<dbReference type="PANTHER" id="PTHR22931:SF9">
    <property type="entry name" value="PYRUVATE, PHOSPHATE DIKINASE 1, CHLOROPLASTIC"/>
    <property type="match status" value="1"/>
</dbReference>
<proteinExistence type="predicted"/>
<dbReference type="Gene3D" id="3.20.20.60">
    <property type="entry name" value="Phosphoenolpyruvate-binding domains"/>
    <property type="match status" value="1"/>
</dbReference>